<proteinExistence type="inferred from homology"/>
<dbReference type="SUPFAM" id="SSF46785">
    <property type="entry name" value="Winged helix' DNA-binding domain"/>
    <property type="match status" value="1"/>
</dbReference>
<dbReference type="AlphaFoldDB" id="A0AAU9JJ37"/>
<protein>
    <recommendedName>
        <fullName evidence="4">COP9 signalosome complex subunit 4</fullName>
    </recommendedName>
</protein>
<evidence type="ECO:0000256" key="3">
    <source>
        <dbReference type="ARBA" id="ARBA00010417"/>
    </source>
</evidence>
<keyword evidence="7" id="KW-0539">Nucleus</keyword>
<keyword evidence="10" id="KW-1185">Reference proteome</keyword>
<dbReference type="PANTHER" id="PTHR10855">
    <property type="entry name" value="26S PROTEASOME NON-ATPASE REGULATORY SUBUNIT 12/COP9 SIGNALOSOME COMPLEX SUBUNIT 4"/>
    <property type="match status" value="1"/>
</dbReference>
<evidence type="ECO:0000313" key="10">
    <source>
        <dbReference type="Proteomes" id="UP001162131"/>
    </source>
</evidence>
<feature type="domain" description="PCI" evidence="8">
    <location>
        <begin position="192"/>
        <end position="360"/>
    </location>
</feature>
<evidence type="ECO:0000256" key="6">
    <source>
        <dbReference type="ARBA" id="ARBA00022790"/>
    </source>
</evidence>
<reference evidence="9" key="1">
    <citation type="submission" date="2021-09" db="EMBL/GenBank/DDBJ databases">
        <authorList>
            <consortium name="AG Swart"/>
            <person name="Singh M."/>
            <person name="Singh A."/>
            <person name="Seah K."/>
            <person name="Emmerich C."/>
        </authorList>
    </citation>
    <scope>NUCLEOTIDE SEQUENCE</scope>
    <source>
        <strain evidence="9">ATCC30299</strain>
    </source>
</reference>
<dbReference type="InterPro" id="IPR036388">
    <property type="entry name" value="WH-like_DNA-bd_sf"/>
</dbReference>
<dbReference type="SMART" id="SM00088">
    <property type="entry name" value="PINT"/>
    <property type="match status" value="1"/>
</dbReference>
<dbReference type="Gene3D" id="1.10.10.10">
    <property type="entry name" value="Winged helix-like DNA-binding domain superfamily/Winged helix DNA-binding domain"/>
    <property type="match status" value="1"/>
</dbReference>
<dbReference type="EMBL" id="CAJZBQ010000044">
    <property type="protein sequence ID" value="CAG9328002.1"/>
    <property type="molecule type" value="Genomic_DNA"/>
</dbReference>
<dbReference type="Pfam" id="PF01399">
    <property type="entry name" value="PCI"/>
    <property type="match status" value="1"/>
</dbReference>
<evidence type="ECO:0000256" key="4">
    <source>
        <dbReference type="ARBA" id="ARBA00014881"/>
    </source>
</evidence>
<dbReference type="PROSITE" id="PS50250">
    <property type="entry name" value="PCI"/>
    <property type="match status" value="1"/>
</dbReference>
<keyword evidence="6" id="KW-0736">Signalosome</keyword>
<keyword evidence="5" id="KW-0963">Cytoplasm</keyword>
<dbReference type="InterPro" id="IPR054559">
    <property type="entry name" value="PSMD12-CSN4-like_N"/>
</dbReference>
<evidence type="ECO:0000256" key="7">
    <source>
        <dbReference type="ARBA" id="ARBA00023242"/>
    </source>
</evidence>
<comment type="subcellular location">
    <subcellularLocation>
        <location evidence="2">Cytoplasm</location>
    </subcellularLocation>
    <subcellularLocation>
        <location evidence="1">Nucleus</location>
    </subcellularLocation>
</comment>
<sequence>MAAKIAQISSIHDPKEKVEKYKQLITELFNHQDVKGSKELISHLLSTEMPLVHSRQVISFFATAMEYLQNAPLIEVASFTLESFGPRSAAFEEEEAKIRDQLAEVYSAKKEYQLAARTLSAINLEGASRTVSADEKADKYIKIAEYYLELEDEASADTFNSKAGMVIHLCQNIQLKLRHRVCHARIQDFKKDFLQASRTYYALSQEGQYGVVESDLLHLLQCAITCAILAKAGPQRSRLLATLYKDERAVHLETYDMLEKLFMERIIKKPDVDRFSEKLQQHHKAKLSSGFTVLETATMEHNIIAISKIYNNITFDELGTVLEIPPNKAENLIANMVQEHRIKAILDQIHGIVEFEVENDGLSEWGGQVESLLQSVEKLVGDISKIYPVMA</sequence>
<dbReference type="GO" id="GO:0005829">
    <property type="term" value="C:cytosol"/>
    <property type="evidence" value="ECO:0007669"/>
    <property type="project" value="TreeGrafter"/>
</dbReference>
<accession>A0AAU9JJ37</accession>
<dbReference type="Proteomes" id="UP001162131">
    <property type="component" value="Unassembled WGS sequence"/>
</dbReference>
<dbReference type="InterPro" id="IPR000717">
    <property type="entry name" value="PCI_dom"/>
</dbReference>
<comment type="similarity">
    <text evidence="3">Belongs to the CSN4 family.</text>
</comment>
<gene>
    <name evidence="9" type="ORF">BSTOLATCC_MIC44621</name>
</gene>
<organism evidence="9 10">
    <name type="scientific">Blepharisma stoltei</name>
    <dbReference type="NCBI Taxonomy" id="1481888"/>
    <lineage>
        <taxon>Eukaryota</taxon>
        <taxon>Sar</taxon>
        <taxon>Alveolata</taxon>
        <taxon>Ciliophora</taxon>
        <taxon>Postciliodesmatophora</taxon>
        <taxon>Heterotrichea</taxon>
        <taxon>Heterotrichida</taxon>
        <taxon>Blepharismidae</taxon>
        <taxon>Blepharisma</taxon>
    </lineage>
</organism>
<dbReference type="InterPro" id="IPR040134">
    <property type="entry name" value="PSMD12/CSN4"/>
</dbReference>
<evidence type="ECO:0000256" key="5">
    <source>
        <dbReference type="ARBA" id="ARBA00022490"/>
    </source>
</evidence>
<dbReference type="InterPro" id="IPR036390">
    <property type="entry name" value="WH_DNA-bd_sf"/>
</dbReference>
<evidence type="ECO:0000256" key="2">
    <source>
        <dbReference type="ARBA" id="ARBA00004496"/>
    </source>
</evidence>
<evidence type="ECO:0000259" key="8">
    <source>
        <dbReference type="PROSITE" id="PS50250"/>
    </source>
</evidence>
<evidence type="ECO:0000256" key="1">
    <source>
        <dbReference type="ARBA" id="ARBA00004123"/>
    </source>
</evidence>
<evidence type="ECO:0000313" key="9">
    <source>
        <dbReference type="EMBL" id="CAG9328002.1"/>
    </source>
</evidence>
<dbReference type="PANTHER" id="PTHR10855:SF2">
    <property type="entry name" value="COP9 SIGNALOSOME COMPLEX SUBUNIT 4"/>
    <property type="match status" value="1"/>
</dbReference>
<dbReference type="Pfam" id="PF22241">
    <property type="entry name" value="PSMD12-CSN4_N"/>
    <property type="match status" value="1"/>
</dbReference>
<name>A0AAU9JJ37_9CILI</name>
<comment type="caution">
    <text evidence="9">The sequence shown here is derived from an EMBL/GenBank/DDBJ whole genome shotgun (WGS) entry which is preliminary data.</text>
</comment>
<dbReference type="GO" id="GO:0008180">
    <property type="term" value="C:COP9 signalosome"/>
    <property type="evidence" value="ECO:0007669"/>
    <property type="project" value="UniProtKB-KW"/>
</dbReference>